<dbReference type="AlphaFoldDB" id="A0AAX6DJF5"/>
<comment type="caution">
    <text evidence="5">The sequence shown here is derived from an EMBL/GenBank/DDBJ whole genome shotgun (WGS) entry which is preliminary data.</text>
</comment>
<reference evidence="5" key="2">
    <citation type="submission" date="2023-04" db="EMBL/GenBank/DDBJ databases">
        <authorList>
            <person name="Bruccoleri R.E."/>
            <person name="Oakeley E.J."/>
            <person name="Faust A.-M."/>
            <person name="Dessus-Babus S."/>
            <person name="Altorfer M."/>
            <person name="Burckhardt D."/>
            <person name="Oertli M."/>
            <person name="Naumann U."/>
            <person name="Petersen F."/>
            <person name="Wong J."/>
        </authorList>
    </citation>
    <scope>NUCLEOTIDE SEQUENCE</scope>
    <source>
        <strain evidence="5">GSM-AAB239-AS_SAM_17_03QT</strain>
        <tissue evidence="5">Leaf</tissue>
    </source>
</reference>
<accession>A0AAX6DJF5</accession>
<dbReference type="Proteomes" id="UP001140949">
    <property type="component" value="Unassembled WGS sequence"/>
</dbReference>
<evidence type="ECO:0000313" key="5">
    <source>
        <dbReference type="EMBL" id="KAJ6791952.1"/>
    </source>
</evidence>
<evidence type="ECO:0000313" key="6">
    <source>
        <dbReference type="Proteomes" id="UP001140949"/>
    </source>
</evidence>
<dbReference type="Pfam" id="PF01494">
    <property type="entry name" value="FAD_binding_3"/>
    <property type="match status" value="1"/>
</dbReference>
<dbReference type="InterPro" id="IPR036188">
    <property type="entry name" value="FAD/NAD-bd_sf"/>
</dbReference>
<proteinExistence type="inferred from homology"/>
<evidence type="ECO:0000259" key="4">
    <source>
        <dbReference type="Pfam" id="PF01494"/>
    </source>
</evidence>
<sequence>MKSMDQSRTEDVVIVGAGLAGLSTALGLHRKGIKCLVLESSDSLRASGFAFSTWTNAWRALDVLGIGDSIRHHHLRLQRGIVTFPSSGAPASLMKFTARGKLGEHEIRCVSRNLLLETLEKELPQGTIKYSSKVVSIEDAGDLKLLHLADGSILKTKVLVGCDGINSVIARWLGLKTPSFTGRSATRGFTIYPDGHGFKPDFLQYFGCGFRSGFLPCDEKTIYWFFTWTPTPEEKEVEESTNRMKQFVLSKLRMADVPKEVIQVVENSEMGTVVSFPLKFRSPFNLIWGNISKGNACVAGDALHPMTPDLGQGGCLALEDGVVLARCLGDALLDNYHSQGAKGEYERIKDGLNKFASSRRWRSFEIMSTSFLLGSIQRSDVPVIGYLRDTVLGKAMASRYLKVADFDCGEL</sequence>
<dbReference type="EMBL" id="JANAVB010044216">
    <property type="protein sequence ID" value="KAJ6791952.1"/>
    <property type="molecule type" value="Genomic_DNA"/>
</dbReference>
<protein>
    <recommendedName>
        <fullName evidence="4">FAD-binding domain-containing protein</fullName>
    </recommendedName>
</protein>
<keyword evidence="2" id="KW-0503">Monooxygenase</keyword>
<dbReference type="GO" id="GO:0004497">
    <property type="term" value="F:monooxygenase activity"/>
    <property type="evidence" value="ECO:0007669"/>
    <property type="project" value="UniProtKB-KW"/>
</dbReference>
<reference evidence="5" key="1">
    <citation type="journal article" date="2023" name="GigaByte">
        <title>Genome assembly of the bearded iris, Iris pallida Lam.</title>
        <authorList>
            <person name="Bruccoleri R.E."/>
            <person name="Oakeley E.J."/>
            <person name="Faust A.M.E."/>
            <person name="Altorfer M."/>
            <person name="Dessus-Babus S."/>
            <person name="Burckhardt D."/>
            <person name="Oertli M."/>
            <person name="Naumann U."/>
            <person name="Petersen F."/>
            <person name="Wong J."/>
        </authorList>
    </citation>
    <scope>NUCLEOTIDE SEQUENCE</scope>
    <source>
        <strain evidence="5">GSM-AAB239-AS_SAM_17_03QT</strain>
    </source>
</reference>
<organism evidence="5 6">
    <name type="scientific">Iris pallida</name>
    <name type="common">Sweet iris</name>
    <dbReference type="NCBI Taxonomy" id="29817"/>
    <lineage>
        <taxon>Eukaryota</taxon>
        <taxon>Viridiplantae</taxon>
        <taxon>Streptophyta</taxon>
        <taxon>Embryophyta</taxon>
        <taxon>Tracheophyta</taxon>
        <taxon>Spermatophyta</taxon>
        <taxon>Magnoliopsida</taxon>
        <taxon>Liliopsida</taxon>
        <taxon>Asparagales</taxon>
        <taxon>Iridaceae</taxon>
        <taxon>Iridoideae</taxon>
        <taxon>Irideae</taxon>
        <taxon>Iris</taxon>
    </lineage>
</organism>
<keyword evidence="6" id="KW-1185">Reference proteome</keyword>
<evidence type="ECO:0000256" key="3">
    <source>
        <dbReference type="ARBA" id="ARBA00024018"/>
    </source>
</evidence>
<dbReference type="Gene3D" id="3.50.50.60">
    <property type="entry name" value="FAD/NAD(P)-binding domain"/>
    <property type="match status" value="1"/>
</dbReference>
<dbReference type="GO" id="GO:0071949">
    <property type="term" value="F:FAD binding"/>
    <property type="evidence" value="ECO:0007669"/>
    <property type="project" value="InterPro"/>
</dbReference>
<dbReference type="PANTHER" id="PTHR45934">
    <property type="entry name" value="FAD/NAD(P)-BINDING OXIDOREDUCTASE FAMILY PROTEIN"/>
    <property type="match status" value="1"/>
</dbReference>
<gene>
    <name evidence="5" type="ORF">M6B38_242385</name>
</gene>
<dbReference type="InterPro" id="IPR002938">
    <property type="entry name" value="FAD-bd"/>
</dbReference>
<name>A0AAX6DJF5_IRIPA</name>
<keyword evidence="1" id="KW-0560">Oxidoreductase</keyword>
<dbReference type="InterPro" id="IPR044560">
    <property type="entry name" value="MOase"/>
</dbReference>
<dbReference type="PRINTS" id="PR00420">
    <property type="entry name" value="RNGMNOXGNASE"/>
</dbReference>
<dbReference type="SUPFAM" id="SSF51905">
    <property type="entry name" value="FAD/NAD(P)-binding domain"/>
    <property type="match status" value="1"/>
</dbReference>
<feature type="domain" description="FAD-binding" evidence="4">
    <location>
        <begin position="11"/>
        <end position="332"/>
    </location>
</feature>
<comment type="similarity">
    <text evidence="3">Belongs to the 3-hydroxybenzoate 6-hydroxylase family.</text>
</comment>
<evidence type="ECO:0000256" key="2">
    <source>
        <dbReference type="ARBA" id="ARBA00023033"/>
    </source>
</evidence>
<evidence type="ECO:0000256" key="1">
    <source>
        <dbReference type="ARBA" id="ARBA00023002"/>
    </source>
</evidence>
<dbReference type="PANTHER" id="PTHR45934:SF28">
    <property type="entry name" value="OS03G0153100 PROTEIN"/>
    <property type="match status" value="1"/>
</dbReference>